<feature type="compositionally biased region" description="Low complexity" evidence="1">
    <location>
        <begin position="274"/>
        <end position="287"/>
    </location>
</feature>
<dbReference type="eggNOG" id="COG0561">
    <property type="taxonomic scope" value="Bacteria"/>
</dbReference>
<evidence type="ECO:0000313" key="3">
    <source>
        <dbReference type="Proteomes" id="UP000008495"/>
    </source>
</evidence>
<sequence length="301" mass="32098">MMDHRLIVCDVDGTLLNSSLEILPGTRAWLTAAQSRGLIVMLASGRPVAGLHRLVRRCELNPTGMILAGYNGAYVVEADSRRTLTRSTIPLATARRVAEIARSRNDLVILWCHGNQVYTPQPQNPSVIAQARENDLEIVPTPDLDVLDQAPDAIVCHGGEQLGALVRLIRARLRDEVEFSFASGSYIEITAHGATKGSALRRWCSYADIPMGGVIAFGDHDNDIPMLEAAGLAVAMGNATPAVKAVADVITHGHDDEGIAAVLSELAPSDLVDTRPAPAPGATTADASGRRMAVRPLLPKQ</sequence>
<dbReference type="NCBIfam" id="TIGR00099">
    <property type="entry name" value="Cof-subfamily"/>
    <property type="match status" value="1"/>
</dbReference>
<dbReference type="Proteomes" id="UP000008495">
    <property type="component" value="Unassembled WGS sequence"/>
</dbReference>
<dbReference type="NCBIfam" id="TIGR01484">
    <property type="entry name" value="HAD-SF-IIB"/>
    <property type="match status" value="1"/>
</dbReference>
<name>K6VV81_9MICO</name>
<proteinExistence type="predicted"/>
<dbReference type="GO" id="GO:0016791">
    <property type="term" value="F:phosphatase activity"/>
    <property type="evidence" value="ECO:0007669"/>
    <property type="project" value="UniProtKB-ARBA"/>
</dbReference>
<dbReference type="SFLD" id="SFLDS00003">
    <property type="entry name" value="Haloacid_Dehalogenase"/>
    <property type="match status" value="1"/>
</dbReference>
<dbReference type="OrthoDB" id="3180855at2"/>
<accession>K6VV81</accession>
<dbReference type="InterPro" id="IPR023214">
    <property type="entry name" value="HAD_sf"/>
</dbReference>
<evidence type="ECO:0000313" key="2">
    <source>
        <dbReference type="EMBL" id="GAB79250.1"/>
    </source>
</evidence>
<dbReference type="Gene3D" id="3.40.50.1000">
    <property type="entry name" value="HAD superfamily/HAD-like"/>
    <property type="match status" value="1"/>
</dbReference>
<keyword evidence="3" id="KW-1185">Reference proteome</keyword>
<dbReference type="InterPro" id="IPR006379">
    <property type="entry name" value="HAD-SF_hydro_IIB"/>
</dbReference>
<dbReference type="GO" id="GO:0005829">
    <property type="term" value="C:cytosol"/>
    <property type="evidence" value="ECO:0007669"/>
    <property type="project" value="TreeGrafter"/>
</dbReference>
<dbReference type="EMBL" id="BAGZ01000022">
    <property type="protein sequence ID" value="GAB79250.1"/>
    <property type="molecule type" value="Genomic_DNA"/>
</dbReference>
<comment type="caution">
    <text evidence="2">The sequence shown here is derived from an EMBL/GenBank/DDBJ whole genome shotgun (WGS) entry which is preliminary data.</text>
</comment>
<feature type="region of interest" description="Disordered" evidence="1">
    <location>
        <begin position="271"/>
        <end position="301"/>
    </location>
</feature>
<protein>
    <submittedName>
        <fullName evidence="2">Putative hydrolase</fullName>
    </submittedName>
</protein>
<dbReference type="GO" id="GO:0000287">
    <property type="term" value="F:magnesium ion binding"/>
    <property type="evidence" value="ECO:0007669"/>
    <property type="project" value="TreeGrafter"/>
</dbReference>
<dbReference type="SUPFAM" id="SSF56784">
    <property type="entry name" value="HAD-like"/>
    <property type="match status" value="1"/>
</dbReference>
<dbReference type="SFLD" id="SFLDG01140">
    <property type="entry name" value="C2.B:_Phosphomannomutase_and_P"/>
    <property type="match status" value="1"/>
</dbReference>
<dbReference type="PROSITE" id="PS01228">
    <property type="entry name" value="COF_1"/>
    <property type="match status" value="1"/>
</dbReference>
<dbReference type="InterPro" id="IPR000150">
    <property type="entry name" value="Cof"/>
</dbReference>
<gene>
    <name evidence="2" type="ORF">AUCHE_22_00200</name>
</gene>
<dbReference type="CDD" id="cd07516">
    <property type="entry name" value="HAD_Pase"/>
    <property type="match status" value="1"/>
</dbReference>
<keyword evidence="2" id="KW-0378">Hydrolase</keyword>
<dbReference type="RefSeq" id="WP_006504007.1">
    <property type="nucleotide sequence ID" value="NZ_BAGZ01000022.1"/>
</dbReference>
<reference evidence="2 3" key="1">
    <citation type="submission" date="2012-08" db="EMBL/GenBank/DDBJ databases">
        <title>Whole genome shotgun sequence of Austwickia chelonae NBRC 105200.</title>
        <authorList>
            <person name="Yoshida I."/>
            <person name="Hosoyama A."/>
            <person name="Tsuchikane K."/>
            <person name="Katsumata H."/>
            <person name="Ando Y."/>
            <person name="Ohji S."/>
            <person name="Hamada M."/>
            <person name="Tamura T."/>
            <person name="Yamazoe A."/>
            <person name="Yamazaki S."/>
            <person name="Fujita N."/>
        </authorList>
    </citation>
    <scope>NUCLEOTIDE SEQUENCE [LARGE SCALE GENOMIC DNA]</scope>
    <source>
        <strain evidence="2 3">NBRC 105200</strain>
    </source>
</reference>
<dbReference type="PANTHER" id="PTHR10000">
    <property type="entry name" value="PHOSPHOSERINE PHOSPHATASE"/>
    <property type="match status" value="1"/>
</dbReference>
<dbReference type="Gene3D" id="3.30.1240.10">
    <property type="match status" value="1"/>
</dbReference>
<dbReference type="InterPro" id="IPR036412">
    <property type="entry name" value="HAD-like_sf"/>
</dbReference>
<organism evidence="2 3">
    <name type="scientific">Austwickia chelonae NBRC 105200</name>
    <dbReference type="NCBI Taxonomy" id="1184607"/>
    <lineage>
        <taxon>Bacteria</taxon>
        <taxon>Bacillati</taxon>
        <taxon>Actinomycetota</taxon>
        <taxon>Actinomycetes</taxon>
        <taxon>Micrococcales</taxon>
        <taxon>Dermatophilaceae</taxon>
        <taxon>Austwickia</taxon>
    </lineage>
</organism>
<evidence type="ECO:0000256" key="1">
    <source>
        <dbReference type="SAM" id="MobiDB-lite"/>
    </source>
</evidence>
<dbReference type="AlphaFoldDB" id="K6VV81"/>
<dbReference type="STRING" id="100225.SAMN05421595_2558"/>
<dbReference type="PANTHER" id="PTHR10000:SF8">
    <property type="entry name" value="HAD SUPERFAMILY HYDROLASE-LIKE, TYPE 3"/>
    <property type="match status" value="1"/>
</dbReference>
<dbReference type="Pfam" id="PF08282">
    <property type="entry name" value="Hydrolase_3"/>
    <property type="match status" value="1"/>
</dbReference>